<accession>S2D8C9</accession>
<sequence length="39" mass="4526">MPVRIRLIEMKILCMGVFFKYGVKTELIVRCSLPSLNIL</sequence>
<proteinExistence type="predicted"/>
<comment type="caution">
    <text evidence="1">The sequence shown here is derived from an EMBL/GenBank/DDBJ whole genome shotgun (WGS) entry which is preliminary data.</text>
</comment>
<dbReference type="STRING" id="1189612.A33Q_2829"/>
<name>S2D8C9_INDAL</name>
<dbReference type="Proteomes" id="UP000006073">
    <property type="component" value="Unassembled WGS sequence"/>
</dbReference>
<dbReference type="AlphaFoldDB" id="S2D8C9"/>
<gene>
    <name evidence="1" type="ORF">A33Q_2829</name>
</gene>
<evidence type="ECO:0000313" key="1">
    <source>
        <dbReference type="EMBL" id="EOZ95467.1"/>
    </source>
</evidence>
<dbReference type="EMBL" id="ALWO02000037">
    <property type="protein sequence ID" value="EOZ95467.1"/>
    <property type="molecule type" value="Genomic_DNA"/>
</dbReference>
<keyword evidence="2" id="KW-1185">Reference proteome</keyword>
<protein>
    <submittedName>
        <fullName evidence="1">Uncharacterized protein</fullName>
    </submittedName>
</protein>
<evidence type="ECO:0000313" key="2">
    <source>
        <dbReference type="Proteomes" id="UP000006073"/>
    </source>
</evidence>
<reference evidence="1 2" key="1">
    <citation type="journal article" date="2013" name="Genome Announc.">
        <title>Draft Genome Sequence of Indibacter alkaliphilus Strain LW1T, Isolated from Lonar Lake, a Haloalkaline Lake in the Buldana District of Maharashtra, India.</title>
        <authorList>
            <person name="Singh A."/>
            <person name="Kumar Jangir P."/>
            <person name="Sharma R."/>
            <person name="Singh A."/>
            <person name="Kumar Pinnaka A."/>
            <person name="Shivaji S."/>
        </authorList>
    </citation>
    <scope>NUCLEOTIDE SEQUENCE [LARGE SCALE GENOMIC DNA]</scope>
    <source>
        <strain evidence="2">CCUG 57479 / KCTC 22604 / LW1</strain>
    </source>
</reference>
<organism evidence="1 2">
    <name type="scientific">Indibacter alkaliphilus (strain CCUG 57479 / KCTC 22604 / LW1)</name>
    <dbReference type="NCBI Taxonomy" id="1189612"/>
    <lineage>
        <taxon>Bacteria</taxon>
        <taxon>Pseudomonadati</taxon>
        <taxon>Bacteroidota</taxon>
        <taxon>Cytophagia</taxon>
        <taxon>Cytophagales</taxon>
        <taxon>Cyclobacteriaceae</taxon>
    </lineage>
</organism>